<dbReference type="AlphaFoldDB" id="A0A918PEP7"/>
<organism evidence="3 4">
    <name type="scientific">Novosphingobium colocasiae</name>
    <dbReference type="NCBI Taxonomy" id="1256513"/>
    <lineage>
        <taxon>Bacteria</taxon>
        <taxon>Pseudomonadati</taxon>
        <taxon>Pseudomonadota</taxon>
        <taxon>Alphaproteobacteria</taxon>
        <taxon>Sphingomonadales</taxon>
        <taxon>Sphingomonadaceae</taxon>
        <taxon>Novosphingobium</taxon>
    </lineage>
</organism>
<evidence type="ECO:0000256" key="1">
    <source>
        <dbReference type="SAM" id="MobiDB-lite"/>
    </source>
</evidence>
<dbReference type="InterPro" id="IPR036388">
    <property type="entry name" value="WH-like_DNA-bd_sf"/>
</dbReference>
<feature type="region of interest" description="Disordered" evidence="1">
    <location>
        <begin position="73"/>
        <end position="101"/>
    </location>
</feature>
<dbReference type="InterPro" id="IPR011434">
    <property type="entry name" value="Ltp-like_HTH"/>
</dbReference>
<proteinExistence type="predicted"/>
<dbReference type="Pfam" id="PF07553">
    <property type="entry name" value="Lipoprotein_Ltp"/>
    <property type="match status" value="2"/>
</dbReference>
<dbReference type="EMBL" id="BMZA01000004">
    <property type="protein sequence ID" value="GGZ02567.1"/>
    <property type="molecule type" value="Genomic_DNA"/>
</dbReference>
<dbReference type="RefSeq" id="WP_189620750.1">
    <property type="nucleotide sequence ID" value="NZ_BMZA01000004.1"/>
</dbReference>
<sequence>MPKKPKLNEVACPKCKEPIAVDAEICPHCKSVFTADEVASRKKGHAQAKAFGCGAVIMGVLLIAMCSDVEKPPPLTDDPSDVPVASATASPTPRATETADADAEPLANNLTGPQNNAARSAVQYLGIGGFSRRGLIEQLSSDAGDGYDVADATAAVDSLDVDWNEQAARSARQYLDISGFSCDGLIEQLSSSSGDQYTKSQAEFGAQHAGAC</sequence>
<accession>A0A918PEP7</accession>
<keyword evidence="4" id="KW-1185">Reference proteome</keyword>
<protein>
    <recommendedName>
        <fullName evidence="2">Putative host cell surface-exposed lipoprotein Ltp-like HTH region domain-containing protein</fullName>
    </recommendedName>
</protein>
<reference evidence="3" key="1">
    <citation type="journal article" date="2014" name="Int. J. Syst. Evol. Microbiol.">
        <title>Complete genome sequence of Corynebacterium casei LMG S-19264T (=DSM 44701T), isolated from a smear-ripened cheese.</title>
        <authorList>
            <consortium name="US DOE Joint Genome Institute (JGI-PGF)"/>
            <person name="Walter F."/>
            <person name="Albersmeier A."/>
            <person name="Kalinowski J."/>
            <person name="Ruckert C."/>
        </authorList>
    </citation>
    <scope>NUCLEOTIDE SEQUENCE</scope>
    <source>
        <strain evidence="3">KCTC 32255</strain>
    </source>
</reference>
<comment type="caution">
    <text evidence="3">The sequence shown here is derived from an EMBL/GenBank/DDBJ whole genome shotgun (WGS) entry which is preliminary data.</text>
</comment>
<evidence type="ECO:0000313" key="3">
    <source>
        <dbReference type="EMBL" id="GGZ02567.1"/>
    </source>
</evidence>
<dbReference type="Gene3D" id="1.10.10.10">
    <property type="entry name" value="Winged helix-like DNA-binding domain superfamily/Winged helix DNA-binding domain"/>
    <property type="match status" value="2"/>
</dbReference>
<reference evidence="3" key="2">
    <citation type="submission" date="2020-09" db="EMBL/GenBank/DDBJ databases">
        <authorList>
            <person name="Sun Q."/>
            <person name="Kim S."/>
        </authorList>
    </citation>
    <scope>NUCLEOTIDE SEQUENCE</scope>
    <source>
        <strain evidence="3">KCTC 32255</strain>
    </source>
</reference>
<evidence type="ECO:0000259" key="2">
    <source>
        <dbReference type="Pfam" id="PF07553"/>
    </source>
</evidence>
<name>A0A918PEP7_9SPHN</name>
<feature type="domain" description="Putative host cell surface-exposed lipoprotein Ltp-like HTH region" evidence="2">
    <location>
        <begin position="162"/>
        <end position="208"/>
    </location>
</feature>
<evidence type="ECO:0000313" key="4">
    <source>
        <dbReference type="Proteomes" id="UP000648075"/>
    </source>
</evidence>
<feature type="compositionally biased region" description="Low complexity" evidence="1">
    <location>
        <begin position="85"/>
        <end position="98"/>
    </location>
</feature>
<feature type="domain" description="Putative host cell surface-exposed lipoprotein Ltp-like HTH region" evidence="2">
    <location>
        <begin position="114"/>
        <end position="159"/>
    </location>
</feature>
<dbReference type="Proteomes" id="UP000648075">
    <property type="component" value="Unassembled WGS sequence"/>
</dbReference>
<gene>
    <name evidence="3" type="ORF">GCM10011614_17050</name>
</gene>